<evidence type="ECO:0000313" key="2">
    <source>
        <dbReference type="EMBL" id="ABB15294.1"/>
    </source>
</evidence>
<keyword evidence="3" id="KW-1185">Reference proteome</keyword>
<dbReference type="EMBL" id="CP000141">
    <property type="protein sequence ID" value="ABB15294.1"/>
    <property type="molecule type" value="Genomic_DNA"/>
</dbReference>
<proteinExistence type="predicted"/>
<dbReference type="OrthoDB" id="2690199at2"/>
<keyword evidence="1" id="KW-0472">Membrane</keyword>
<dbReference type="GO" id="GO:0004190">
    <property type="term" value="F:aspartic-type endopeptidase activity"/>
    <property type="evidence" value="ECO:0007669"/>
    <property type="project" value="InterPro"/>
</dbReference>
<evidence type="ECO:0000256" key="1">
    <source>
        <dbReference type="SAM" id="Phobius"/>
    </source>
</evidence>
<dbReference type="NCBIfam" id="TIGR02854">
    <property type="entry name" value="spore_II_GA"/>
    <property type="match status" value="1"/>
</dbReference>
<keyword evidence="1" id="KW-1133">Transmembrane helix</keyword>
<dbReference type="HOGENOM" id="CLU_059158_0_0_9"/>
<dbReference type="KEGG" id="chy:CHY_2057"/>
<dbReference type="Proteomes" id="UP000002706">
    <property type="component" value="Chromosome"/>
</dbReference>
<dbReference type="Pfam" id="PF03419">
    <property type="entry name" value="Peptidase_U4"/>
    <property type="match status" value="1"/>
</dbReference>
<feature type="transmembrane region" description="Helical" evidence="1">
    <location>
        <begin position="6"/>
        <end position="25"/>
    </location>
</feature>
<dbReference type="AlphaFoldDB" id="Q3AAF8"/>
<dbReference type="InParanoid" id="Q3AAF8"/>
<dbReference type="STRING" id="246194.CHY_2057"/>
<accession>Q3AAF8</accession>
<reference evidence="2 3" key="1">
    <citation type="journal article" date="2005" name="PLoS Genet.">
        <title>Life in hot carbon monoxide: the complete genome sequence of Carboxydothermus hydrogenoformans Z-2901.</title>
        <authorList>
            <person name="Wu M."/>
            <person name="Ren Q."/>
            <person name="Durkin A.S."/>
            <person name="Daugherty S.C."/>
            <person name="Brinkac L.M."/>
            <person name="Dodson R.J."/>
            <person name="Madupu R."/>
            <person name="Sullivan S.A."/>
            <person name="Kolonay J.F."/>
            <person name="Haft D.H."/>
            <person name="Nelson W.C."/>
            <person name="Tallon L.J."/>
            <person name="Jones K.M."/>
            <person name="Ulrich L.E."/>
            <person name="Gonzalez J.M."/>
            <person name="Zhulin I.B."/>
            <person name="Robb F.T."/>
            <person name="Eisen J.A."/>
        </authorList>
    </citation>
    <scope>NUCLEOTIDE SEQUENCE [LARGE SCALE GENOMIC DNA]</scope>
    <source>
        <strain evidence="3">ATCC BAA-161 / DSM 6008 / Z-2901</strain>
    </source>
</reference>
<feature type="transmembrane region" description="Helical" evidence="1">
    <location>
        <begin position="84"/>
        <end position="105"/>
    </location>
</feature>
<feature type="transmembrane region" description="Helical" evidence="1">
    <location>
        <begin position="111"/>
        <end position="127"/>
    </location>
</feature>
<keyword evidence="1" id="KW-0812">Transmembrane</keyword>
<dbReference type="RefSeq" id="WP_011344949.1">
    <property type="nucleotide sequence ID" value="NC_007503.1"/>
</dbReference>
<evidence type="ECO:0000313" key="3">
    <source>
        <dbReference type="Proteomes" id="UP000002706"/>
    </source>
</evidence>
<gene>
    <name evidence="2" type="ordered locus">CHY_2057</name>
</gene>
<sequence>MPVYFLESVFLGNFILSYAALIFAAKVLNLKLSFAKNLFFSLVGAVMAEIYLAWPYFGIKILAFCVFFLSTYLLTKSPSSAGKLFLLTLASFFFLNGAYHALIFTGYYPEFFLLAALILAFIGEYAYKQYQRIVRLKKYGFSLEIVYSGKKVTVQSFLDTGNRLYDPQLGWPVVVVEYRAVKKILPVDFFQSKTIRRIPFRGVGRGQGFFWGFIPDELKIWQEGEVIRVKRAVVAITFQSLNSEFQALLSEEILKSA</sequence>
<dbReference type="GO" id="GO:0006508">
    <property type="term" value="P:proteolysis"/>
    <property type="evidence" value="ECO:0007669"/>
    <property type="project" value="InterPro"/>
</dbReference>
<name>Q3AAF8_CARHZ</name>
<dbReference type="eggNOG" id="ENOG50301AF">
    <property type="taxonomic scope" value="Bacteria"/>
</dbReference>
<feature type="transmembrane region" description="Helical" evidence="1">
    <location>
        <begin position="59"/>
        <end position="75"/>
    </location>
</feature>
<dbReference type="GO" id="GO:0030436">
    <property type="term" value="P:asexual sporulation"/>
    <property type="evidence" value="ECO:0007669"/>
    <property type="project" value="InterPro"/>
</dbReference>
<protein>
    <submittedName>
        <fullName evidence="2">Putative sporulation specific protein SpoIIGA</fullName>
    </submittedName>
</protein>
<dbReference type="InterPro" id="IPR005081">
    <property type="entry name" value="SpoIIGA"/>
</dbReference>
<organism evidence="2 3">
    <name type="scientific">Carboxydothermus hydrogenoformans (strain ATCC BAA-161 / DSM 6008 / Z-2901)</name>
    <dbReference type="NCBI Taxonomy" id="246194"/>
    <lineage>
        <taxon>Bacteria</taxon>
        <taxon>Bacillati</taxon>
        <taxon>Bacillota</taxon>
        <taxon>Clostridia</taxon>
        <taxon>Thermoanaerobacterales</taxon>
        <taxon>Thermoanaerobacteraceae</taxon>
        <taxon>Carboxydothermus</taxon>
    </lineage>
</organism>